<dbReference type="AlphaFoldDB" id="A0A561VE48"/>
<accession>A0A561VE48</accession>
<proteinExistence type="predicted"/>
<protein>
    <submittedName>
        <fullName evidence="2">Uncharacterized protein</fullName>
    </submittedName>
</protein>
<organism evidence="2 3">
    <name type="scientific">Micromonospora taraxaci</name>
    <dbReference type="NCBI Taxonomy" id="1316803"/>
    <lineage>
        <taxon>Bacteria</taxon>
        <taxon>Bacillati</taxon>
        <taxon>Actinomycetota</taxon>
        <taxon>Actinomycetes</taxon>
        <taxon>Micromonosporales</taxon>
        <taxon>Micromonosporaceae</taxon>
        <taxon>Micromonospora</taxon>
    </lineage>
</organism>
<gene>
    <name evidence="2" type="ORF">FHU34_12328</name>
</gene>
<sequence length="85" mass="8520">MDGSGGAGRCQGVQTCRSDSGRVTGRGSRTCADPAPVGPGARRLRALLRALGQELVQVTLLGAVAPLPVAVNPKVVDAFGPTAPL</sequence>
<name>A0A561VE48_9ACTN</name>
<dbReference type="EMBL" id="VIWZ01000002">
    <property type="protein sequence ID" value="TWG09878.1"/>
    <property type="molecule type" value="Genomic_DNA"/>
</dbReference>
<keyword evidence="3" id="KW-1185">Reference proteome</keyword>
<evidence type="ECO:0000313" key="3">
    <source>
        <dbReference type="Proteomes" id="UP000317685"/>
    </source>
</evidence>
<dbReference type="Proteomes" id="UP000317685">
    <property type="component" value="Unassembled WGS sequence"/>
</dbReference>
<feature type="region of interest" description="Disordered" evidence="1">
    <location>
        <begin position="1"/>
        <end position="36"/>
    </location>
</feature>
<evidence type="ECO:0000256" key="1">
    <source>
        <dbReference type="SAM" id="MobiDB-lite"/>
    </source>
</evidence>
<evidence type="ECO:0000313" key="2">
    <source>
        <dbReference type="EMBL" id="TWG09878.1"/>
    </source>
</evidence>
<reference evidence="2 3" key="1">
    <citation type="submission" date="2019-06" db="EMBL/GenBank/DDBJ databases">
        <title>Sequencing the genomes of 1000 actinobacteria strains.</title>
        <authorList>
            <person name="Klenk H.-P."/>
        </authorList>
    </citation>
    <scope>NUCLEOTIDE SEQUENCE [LARGE SCALE GENOMIC DNA]</scope>
    <source>
        <strain evidence="2 3">DSM 45885</strain>
    </source>
</reference>
<comment type="caution">
    <text evidence="2">The sequence shown here is derived from an EMBL/GenBank/DDBJ whole genome shotgun (WGS) entry which is preliminary data.</text>
</comment>